<dbReference type="EMBL" id="JAOYFB010000038">
    <property type="protein sequence ID" value="KAK4027350.1"/>
    <property type="molecule type" value="Genomic_DNA"/>
</dbReference>
<evidence type="ECO:0000313" key="1">
    <source>
        <dbReference type="EMBL" id="KAK4027350.1"/>
    </source>
</evidence>
<evidence type="ECO:0000313" key="2">
    <source>
        <dbReference type="Proteomes" id="UP001234178"/>
    </source>
</evidence>
<keyword evidence="2" id="KW-1185">Reference proteome</keyword>
<protein>
    <submittedName>
        <fullName evidence="1">Uncharacterized protein</fullName>
    </submittedName>
</protein>
<sequence length="66" mass="7432">MNGKTVSEFIPRKAEQVVLMSSNPSGKEDKNRLVDPALMFHRLVGVAKRSEKEESFYCKVDGVMDT</sequence>
<comment type="caution">
    <text evidence="1">The sequence shown here is derived from an EMBL/GenBank/DDBJ whole genome shotgun (WGS) entry which is preliminary data.</text>
</comment>
<reference evidence="1 2" key="1">
    <citation type="journal article" date="2023" name="Nucleic Acids Res.">
        <title>The hologenome of Daphnia magna reveals possible DNA methylation and microbiome-mediated evolution of the host genome.</title>
        <authorList>
            <person name="Chaturvedi A."/>
            <person name="Li X."/>
            <person name="Dhandapani V."/>
            <person name="Marshall H."/>
            <person name="Kissane S."/>
            <person name="Cuenca-Cambronero M."/>
            <person name="Asole G."/>
            <person name="Calvet F."/>
            <person name="Ruiz-Romero M."/>
            <person name="Marangio P."/>
            <person name="Guigo R."/>
            <person name="Rago D."/>
            <person name="Mirbahai L."/>
            <person name="Eastwood N."/>
            <person name="Colbourne J.K."/>
            <person name="Zhou J."/>
            <person name="Mallon E."/>
            <person name="Orsini L."/>
        </authorList>
    </citation>
    <scope>NUCLEOTIDE SEQUENCE [LARGE SCALE GENOMIC DNA]</scope>
    <source>
        <strain evidence="1">LRV0_1</strain>
    </source>
</reference>
<name>A0ABR0AQK6_9CRUS</name>
<proteinExistence type="predicted"/>
<gene>
    <name evidence="1" type="ORF">OUZ56_016360</name>
</gene>
<dbReference type="Proteomes" id="UP001234178">
    <property type="component" value="Unassembled WGS sequence"/>
</dbReference>
<organism evidence="1 2">
    <name type="scientific">Daphnia magna</name>
    <dbReference type="NCBI Taxonomy" id="35525"/>
    <lineage>
        <taxon>Eukaryota</taxon>
        <taxon>Metazoa</taxon>
        <taxon>Ecdysozoa</taxon>
        <taxon>Arthropoda</taxon>
        <taxon>Crustacea</taxon>
        <taxon>Branchiopoda</taxon>
        <taxon>Diplostraca</taxon>
        <taxon>Cladocera</taxon>
        <taxon>Anomopoda</taxon>
        <taxon>Daphniidae</taxon>
        <taxon>Daphnia</taxon>
    </lineage>
</organism>
<accession>A0ABR0AQK6</accession>